<evidence type="ECO:0000256" key="5">
    <source>
        <dbReference type="SAM" id="Phobius"/>
    </source>
</evidence>
<dbReference type="EMBL" id="BMAO01022266">
    <property type="protein sequence ID" value="GFQ80702.1"/>
    <property type="molecule type" value="Genomic_DNA"/>
</dbReference>
<accession>A0A8X6HT08</accession>
<evidence type="ECO:0000256" key="3">
    <source>
        <dbReference type="ARBA" id="ARBA00022989"/>
    </source>
</evidence>
<feature type="non-terminal residue" evidence="7">
    <location>
        <position position="1"/>
    </location>
</feature>
<feature type="transmembrane region" description="Helical" evidence="5">
    <location>
        <begin position="79"/>
        <end position="107"/>
    </location>
</feature>
<dbReference type="InterPro" id="IPR029020">
    <property type="entry name" value="Ammonium/urea_transptr"/>
</dbReference>
<dbReference type="GO" id="GO:0097272">
    <property type="term" value="P:ammonium homeostasis"/>
    <property type="evidence" value="ECO:0007669"/>
    <property type="project" value="TreeGrafter"/>
</dbReference>
<gene>
    <name evidence="7" type="primary">amt-3</name>
    <name evidence="7" type="ORF">TNCT_50251</name>
</gene>
<dbReference type="GO" id="GO:0008519">
    <property type="term" value="F:ammonium channel activity"/>
    <property type="evidence" value="ECO:0007669"/>
    <property type="project" value="InterPro"/>
</dbReference>
<protein>
    <submittedName>
        <fullName evidence="7">Putative ammonium transporter 3</fullName>
    </submittedName>
</protein>
<dbReference type="OrthoDB" id="6423016at2759"/>
<keyword evidence="8" id="KW-1185">Reference proteome</keyword>
<feature type="non-terminal residue" evidence="7">
    <location>
        <position position="134"/>
    </location>
</feature>
<organism evidence="7 8">
    <name type="scientific">Trichonephila clavata</name>
    <name type="common">Joro spider</name>
    <name type="synonym">Nephila clavata</name>
    <dbReference type="NCBI Taxonomy" id="2740835"/>
    <lineage>
        <taxon>Eukaryota</taxon>
        <taxon>Metazoa</taxon>
        <taxon>Ecdysozoa</taxon>
        <taxon>Arthropoda</taxon>
        <taxon>Chelicerata</taxon>
        <taxon>Arachnida</taxon>
        <taxon>Araneae</taxon>
        <taxon>Araneomorphae</taxon>
        <taxon>Entelegynae</taxon>
        <taxon>Araneoidea</taxon>
        <taxon>Nephilidae</taxon>
        <taxon>Trichonephila</taxon>
    </lineage>
</organism>
<dbReference type="SUPFAM" id="SSF111352">
    <property type="entry name" value="Ammonium transporter"/>
    <property type="match status" value="1"/>
</dbReference>
<feature type="transmembrane region" description="Helical" evidence="5">
    <location>
        <begin position="40"/>
        <end position="59"/>
    </location>
</feature>
<evidence type="ECO:0000313" key="7">
    <source>
        <dbReference type="EMBL" id="GFQ80702.1"/>
    </source>
</evidence>
<keyword evidence="4 5" id="KW-0472">Membrane</keyword>
<dbReference type="InterPro" id="IPR024041">
    <property type="entry name" value="NH4_transpt_AmtB-like_dom"/>
</dbReference>
<keyword evidence="3 5" id="KW-1133">Transmembrane helix</keyword>
<dbReference type="GO" id="GO:0005886">
    <property type="term" value="C:plasma membrane"/>
    <property type="evidence" value="ECO:0007669"/>
    <property type="project" value="TreeGrafter"/>
</dbReference>
<evidence type="ECO:0000256" key="2">
    <source>
        <dbReference type="ARBA" id="ARBA00022692"/>
    </source>
</evidence>
<evidence type="ECO:0000256" key="1">
    <source>
        <dbReference type="ARBA" id="ARBA00004141"/>
    </source>
</evidence>
<dbReference type="AlphaFoldDB" id="A0A8X6HT08"/>
<comment type="caution">
    <text evidence="7">The sequence shown here is derived from an EMBL/GenBank/DDBJ whole genome shotgun (WGS) entry which is preliminary data.</text>
</comment>
<keyword evidence="2 5" id="KW-0812">Transmembrane</keyword>
<evidence type="ECO:0000259" key="6">
    <source>
        <dbReference type="Pfam" id="PF00909"/>
    </source>
</evidence>
<evidence type="ECO:0000313" key="8">
    <source>
        <dbReference type="Proteomes" id="UP000887116"/>
    </source>
</evidence>
<proteinExistence type="predicted"/>
<reference evidence="7" key="1">
    <citation type="submission" date="2020-07" db="EMBL/GenBank/DDBJ databases">
        <title>Multicomponent nature underlies the extraordinary mechanical properties of spider dragline silk.</title>
        <authorList>
            <person name="Kono N."/>
            <person name="Nakamura H."/>
            <person name="Mori M."/>
            <person name="Yoshida Y."/>
            <person name="Ohtoshi R."/>
            <person name="Malay A.D."/>
            <person name="Moran D.A.P."/>
            <person name="Tomita M."/>
            <person name="Numata K."/>
            <person name="Arakawa K."/>
        </authorList>
    </citation>
    <scope>NUCLEOTIDE SEQUENCE</scope>
</reference>
<dbReference type="Gene3D" id="1.10.3430.10">
    <property type="entry name" value="Ammonium transporter AmtB like domains"/>
    <property type="match status" value="1"/>
</dbReference>
<dbReference type="Proteomes" id="UP000887116">
    <property type="component" value="Unassembled WGS sequence"/>
</dbReference>
<feature type="transmembrane region" description="Helical" evidence="5">
    <location>
        <begin position="6"/>
        <end position="28"/>
    </location>
</feature>
<dbReference type="Pfam" id="PF00909">
    <property type="entry name" value="Ammonium_transp"/>
    <property type="match status" value="1"/>
</dbReference>
<feature type="domain" description="Ammonium transporter AmtB-like" evidence="6">
    <location>
        <begin position="1"/>
        <end position="129"/>
    </location>
</feature>
<dbReference type="PANTHER" id="PTHR11730">
    <property type="entry name" value="AMMONIUM TRANSPORTER"/>
    <property type="match status" value="1"/>
</dbReference>
<sequence>GCTIVRPWEALVIGMVAGFLVLISIPLIDKLHIDDPTNTFAVHGIAGAWGMLAIGLFSIKDNMRNYTRDLDGLFKGGGWKLLGIQAMSCGILFSWSILVSLILLYIVHKVVGMRMPLEEEILGPDYIDHCLKHD</sequence>
<comment type="subcellular location">
    <subcellularLocation>
        <location evidence="1">Membrane</location>
        <topology evidence="1">Multi-pass membrane protein</topology>
    </subcellularLocation>
</comment>
<name>A0A8X6HT08_TRICU</name>
<dbReference type="PANTHER" id="PTHR11730:SF58">
    <property type="entry name" value="AMMONIUM TRANSPORTER"/>
    <property type="match status" value="1"/>
</dbReference>
<evidence type="ECO:0000256" key="4">
    <source>
        <dbReference type="ARBA" id="ARBA00023136"/>
    </source>
</evidence>